<comment type="caution">
    <text evidence="2">The sequence shown here is derived from an EMBL/GenBank/DDBJ whole genome shotgun (WGS) entry which is preliminary data.</text>
</comment>
<organism evidence="2 3">
    <name type="scientific">Oceaniferula marina</name>
    <dbReference type="NCBI Taxonomy" id="2748318"/>
    <lineage>
        <taxon>Bacteria</taxon>
        <taxon>Pseudomonadati</taxon>
        <taxon>Verrucomicrobiota</taxon>
        <taxon>Verrucomicrobiia</taxon>
        <taxon>Verrucomicrobiales</taxon>
        <taxon>Verrucomicrobiaceae</taxon>
        <taxon>Oceaniferula</taxon>
    </lineage>
</organism>
<dbReference type="PANTHER" id="PTHR37850:SF1">
    <property type="entry name" value="SAF DOMAIN PROTEIN"/>
    <property type="match status" value="1"/>
</dbReference>
<dbReference type="InterPro" id="IPR048423">
    <property type="entry name" value="DRL_cat"/>
</dbReference>
<protein>
    <submittedName>
        <fullName evidence="2">Homoserine dehydrogenase</fullName>
    </submittedName>
</protein>
<dbReference type="AlphaFoldDB" id="A0A851GQK6"/>
<keyword evidence="3" id="KW-1185">Reference proteome</keyword>
<evidence type="ECO:0000259" key="1">
    <source>
        <dbReference type="Pfam" id="PF21135"/>
    </source>
</evidence>
<evidence type="ECO:0000313" key="3">
    <source>
        <dbReference type="Proteomes" id="UP000557872"/>
    </source>
</evidence>
<dbReference type="SUPFAM" id="SSF51735">
    <property type="entry name" value="NAD(P)-binding Rossmann-fold domains"/>
    <property type="match status" value="1"/>
</dbReference>
<dbReference type="InterPro" id="IPR036291">
    <property type="entry name" value="NAD(P)-bd_dom_sf"/>
</dbReference>
<feature type="domain" description="Oxidoreductase DRL-like catalytic" evidence="1">
    <location>
        <begin position="135"/>
        <end position="294"/>
    </location>
</feature>
<evidence type="ECO:0000313" key="2">
    <source>
        <dbReference type="EMBL" id="NWK57277.1"/>
    </source>
</evidence>
<dbReference type="Gene3D" id="3.40.50.720">
    <property type="entry name" value="NAD(P)-binding Rossmann-like Domain"/>
    <property type="match status" value="1"/>
</dbReference>
<sequence length="403" mass="43744">MIRQLRQLESMKQPIRVGLAGAGCMGMGIARQIARTPGMHLSWVADTDLASAEMAASFDSSCRAGVSVDQMFDREPVDAFVESTNTIGPALDYCLRAIEERAHLVLMNAEVDLAFGPELLAASDQQGVMMTSDAGDQHGVLASMIHEIELWGFDIVQAGNIKGFLNRYATAEDLMGEAAKRNLNPIQCCAYTDGTKLNIEMAVLANAMGYVPVREGMSGPRASRVEQALDLFDFSKYPSLGVVDYLLGAEPGGGVYVIGRCGDEVQIPYLSYYKLGDGPYYLFYRPYHLCHLETPGAIARVVLGQDAVLQPWAGRVTEVYARAKCDLPAGTKIEHAIGGDAFYGMIDCCSPARVPIALLECEPGGQKPILARGLQKDEPLHWEDVEMPSGHLGDRLAHLQAEL</sequence>
<dbReference type="EMBL" id="JACBAZ010000009">
    <property type="protein sequence ID" value="NWK57277.1"/>
    <property type="molecule type" value="Genomic_DNA"/>
</dbReference>
<gene>
    <name evidence="2" type="ORF">HW115_16765</name>
</gene>
<reference evidence="2 3" key="1">
    <citation type="submission" date="2020-07" db="EMBL/GenBank/DDBJ databases">
        <title>Roseicoccus Jingziensis gen. nov., sp. nov., isolated from coastal seawater.</title>
        <authorList>
            <person name="Feng X."/>
        </authorList>
    </citation>
    <scope>NUCLEOTIDE SEQUENCE [LARGE SCALE GENOMIC DNA]</scope>
    <source>
        <strain evidence="2 3">N1E253</strain>
    </source>
</reference>
<proteinExistence type="predicted"/>
<name>A0A851GQK6_9BACT</name>
<dbReference type="Proteomes" id="UP000557872">
    <property type="component" value="Unassembled WGS sequence"/>
</dbReference>
<dbReference type="Pfam" id="PF21135">
    <property type="entry name" value="DRL_cat"/>
    <property type="match status" value="1"/>
</dbReference>
<dbReference type="PANTHER" id="PTHR37850">
    <property type="entry name" value="STRU PROTEIN"/>
    <property type="match status" value="1"/>
</dbReference>
<accession>A0A851GQK6</accession>